<dbReference type="Pfam" id="PF17657">
    <property type="entry name" value="DNA_pol3_finger"/>
    <property type="match status" value="1"/>
</dbReference>
<keyword evidence="3 12" id="KW-0808">Transferase</keyword>
<evidence type="ECO:0000256" key="10">
    <source>
        <dbReference type="SAM" id="MobiDB-lite"/>
    </source>
</evidence>
<dbReference type="Gene3D" id="1.10.150.870">
    <property type="match status" value="1"/>
</dbReference>
<evidence type="ECO:0000256" key="2">
    <source>
        <dbReference type="ARBA" id="ARBA00022490"/>
    </source>
</evidence>
<evidence type="ECO:0000256" key="1">
    <source>
        <dbReference type="ARBA" id="ARBA00012417"/>
    </source>
</evidence>
<dbReference type="GO" id="GO:0003887">
    <property type="term" value="F:DNA-directed DNA polymerase activity"/>
    <property type="evidence" value="ECO:0007669"/>
    <property type="project" value="UniProtKB-KW"/>
</dbReference>
<dbReference type="SMART" id="SM00481">
    <property type="entry name" value="POLIIIAc"/>
    <property type="match status" value="1"/>
</dbReference>
<dbReference type="InterPro" id="IPR041931">
    <property type="entry name" value="DNA_pol3_alpha_thumb_dom"/>
</dbReference>
<dbReference type="PANTHER" id="PTHR32294:SF4">
    <property type="entry name" value="ERROR-PRONE DNA POLYMERASE"/>
    <property type="match status" value="1"/>
</dbReference>
<comment type="catalytic activity">
    <reaction evidence="9">
        <text>DNA(n) + a 2'-deoxyribonucleoside 5'-triphosphate = DNA(n+1) + diphosphate</text>
        <dbReference type="Rhea" id="RHEA:22508"/>
        <dbReference type="Rhea" id="RHEA-COMP:17339"/>
        <dbReference type="Rhea" id="RHEA-COMP:17340"/>
        <dbReference type="ChEBI" id="CHEBI:33019"/>
        <dbReference type="ChEBI" id="CHEBI:61560"/>
        <dbReference type="ChEBI" id="CHEBI:173112"/>
        <dbReference type="EC" id="2.7.7.7"/>
    </reaction>
</comment>
<dbReference type="InterPro" id="IPR011708">
    <property type="entry name" value="DNA_pol3_alpha_NTPase_dom"/>
</dbReference>
<evidence type="ECO:0000256" key="3">
    <source>
        <dbReference type="ARBA" id="ARBA00022679"/>
    </source>
</evidence>
<dbReference type="CDD" id="cd07431">
    <property type="entry name" value="PHP_PolIIIA"/>
    <property type="match status" value="1"/>
</dbReference>
<keyword evidence="5" id="KW-0235">DNA replication</keyword>
<dbReference type="Gene3D" id="1.10.10.1600">
    <property type="entry name" value="Bacterial DNA polymerase III alpha subunit, thumb domain"/>
    <property type="match status" value="1"/>
</dbReference>
<keyword evidence="6" id="KW-0227">DNA damage</keyword>
<dbReference type="Pfam" id="PF07733">
    <property type="entry name" value="DNA_pol3_alpha"/>
    <property type="match status" value="1"/>
</dbReference>
<dbReference type="OrthoDB" id="9803237at2"/>
<dbReference type="EMBL" id="FUHU01000043">
    <property type="protein sequence ID" value="SJM65789.1"/>
    <property type="molecule type" value="Genomic_DNA"/>
</dbReference>
<dbReference type="InterPro" id="IPR029460">
    <property type="entry name" value="DNAPol_HHH"/>
</dbReference>
<evidence type="ECO:0000256" key="7">
    <source>
        <dbReference type="ARBA" id="ARBA00022932"/>
    </source>
</evidence>
<sequence length="1119" mass="123641">MRFTHLHVASAFSARYGTASPETLVAAAAEQGADAAAITDRDGLYGAIRHVRACIAAGIDPIVGAELQFRTSGDQMRDIVVLAHGRAAGAGWAALSRVVSASHGASRGIAKMQNGAAHRSAHLTPSRVSAVLHGDGPPNTTVLLGPGSDVGFALQHRRVAEARQLLDRWRALLPGGVMLEVVCHHTHPDKAGSLRHAADMLSLARASGTPAVLTNRVRYLTPDDAVTGDVLDAAGQLAALGTFQPQPNAQGWLKPPKKMHLIAKSIAEQAGLGQQAASDLLSTTERLADTCRLDPDADLRWRKPKVPEASVIGIDGDPTLALWQKCEVAIGERYPDASHTLHTRIRDRLRLELGTIEHFGFETYFLTVADVVSLIRERGIRAQARGSGASSIVNYLLRVSSVDPLEHDLLFERFLGHSRSTLPDIDVDVESARRHEIYRAIFERYGDTRVTLLSMQNRYRARGASRDAGLALGIEPEQIEQIAKNIWRFNARDFREVLDQKPELREIAELIRHDKRLDLMVDLTERLDRLPRHISMHPCGVILSDNSLLSVTPVQPTGIGLPMSQFDKDDVDDIGLIKLDVLGARMQSSIAHAVGEIARVHGSTTARAGELPVDAPYISPEGVIDVDALPHDDEPTFEAIRSAHTLGMFQIESPGQRELIGKMQPDRYEDLIADISLFRPGPMKGNMVAPYVDTKLGFQEPDYLHSRFKWFLQDSYGVVIYHEHVLRILHDCMGIDLADADELRRRMERDVDSIEDAFRTRTAQRVDERGRRLFTDREIDRIWTTLRGFGSFGFCKAHGAAFALPTYQSAWLKTHYPAEFMAGLFEHDPGMYPRRLLMAEARRIGVPLLPLDVNVSTDSYVVEWADADTDAEAPTRGIRLAFRDVQGITQAEIRRIIAERTDEPYESIADFYTRARPSRPLIQRLAAVGALDSLVVGDRRGDVIAYVRQLTAKHRPKSDSENQLPLARLDELPTGTPAPSRDEQLAAQLDVLSSELDGHVLDPYREMLDELGVTPADQLVDLRGGSEVIVAGIRVATQTPPMRSGKRVVFISFDDGHGVADCTFFDDAQQRVGPLLFGTKLMVVHGRTRRTGARGVSVQADNAFDLKQLWAQWRESRAA</sequence>
<dbReference type="EC" id="2.7.7.7" evidence="1"/>
<dbReference type="SUPFAM" id="SSF89550">
    <property type="entry name" value="PHP domain-like"/>
    <property type="match status" value="1"/>
</dbReference>
<dbReference type="Pfam" id="PF02811">
    <property type="entry name" value="PHP"/>
    <property type="match status" value="1"/>
</dbReference>
<keyword evidence="13" id="KW-1185">Reference proteome</keyword>
<dbReference type="Pfam" id="PF14579">
    <property type="entry name" value="HHH_6"/>
    <property type="match status" value="1"/>
</dbReference>
<dbReference type="CDD" id="cd04485">
    <property type="entry name" value="DnaE_OBF"/>
    <property type="match status" value="1"/>
</dbReference>
<dbReference type="AlphaFoldDB" id="A0A1R4GC73"/>
<dbReference type="GeneID" id="303173689"/>
<protein>
    <recommendedName>
        <fullName evidence="1">DNA-directed DNA polymerase</fullName>
        <ecNumber evidence="1">2.7.7.7</ecNumber>
    </recommendedName>
</protein>
<organism evidence="12 13">
    <name type="scientific">Agrococcus casei LMG 22410</name>
    <dbReference type="NCBI Taxonomy" id="1255656"/>
    <lineage>
        <taxon>Bacteria</taxon>
        <taxon>Bacillati</taxon>
        <taxon>Actinomycetota</taxon>
        <taxon>Actinomycetes</taxon>
        <taxon>Micrococcales</taxon>
        <taxon>Microbacteriaceae</taxon>
        <taxon>Agrococcus</taxon>
    </lineage>
</organism>
<keyword evidence="8" id="KW-0234">DNA repair</keyword>
<dbReference type="Proteomes" id="UP000195787">
    <property type="component" value="Unassembled WGS sequence"/>
</dbReference>
<evidence type="ECO:0000313" key="13">
    <source>
        <dbReference type="Proteomes" id="UP000195787"/>
    </source>
</evidence>
<dbReference type="RefSeq" id="WP_086992554.1">
    <property type="nucleotide sequence ID" value="NZ_FUHU01000043.1"/>
</dbReference>
<feature type="domain" description="Polymerase/histidinol phosphatase N-terminal" evidence="11">
    <location>
        <begin position="4"/>
        <end position="71"/>
    </location>
</feature>
<dbReference type="GO" id="GO:0008408">
    <property type="term" value="F:3'-5' exonuclease activity"/>
    <property type="evidence" value="ECO:0007669"/>
    <property type="project" value="InterPro"/>
</dbReference>
<accession>A0A1R4GC73</accession>
<proteinExistence type="predicted"/>
<dbReference type="GO" id="GO:0006281">
    <property type="term" value="P:DNA repair"/>
    <property type="evidence" value="ECO:0007669"/>
    <property type="project" value="UniProtKB-KW"/>
</dbReference>
<gene>
    <name evidence="12" type="ORF">CZ674_10770</name>
</gene>
<keyword evidence="2" id="KW-0963">Cytoplasm</keyword>
<dbReference type="InterPro" id="IPR040982">
    <property type="entry name" value="DNA_pol3_finger"/>
</dbReference>
<feature type="region of interest" description="Disordered" evidence="10">
    <location>
        <begin position="954"/>
        <end position="979"/>
    </location>
</feature>
<evidence type="ECO:0000256" key="6">
    <source>
        <dbReference type="ARBA" id="ARBA00022763"/>
    </source>
</evidence>
<dbReference type="InterPro" id="IPR016195">
    <property type="entry name" value="Pol/histidinol_Pase-like"/>
</dbReference>
<evidence type="ECO:0000256" key="5">
    <source>
        <dbReference type="ARBA" id="ARBA00022705"/>
    </source>
</evidence>
<dbReference type="GO" id="GO:0006260">
    <property type="term" value="P:DNA replication"/>
    <property type="evidence" value="ECO:0007669"/>
    <property type="project" value="UniProtKB-KW"/>
</dbReference>
<evidence type="ECO:0000256" key="8">
    <source>
        <dbReference type="ARBA" id="ARBA00023204"/>
    </source>
</evidence>
<dbReference type="NCBIfam" id="TIGR00594">
    <property type="entry name" value="polc"/>
    <property type="match status" value="1"/>
</dbReference>
<evidence type="ECO:0000256" key="4">
    <source>
        <dbReference type="ARBA" id="ARBA00022695"/>
    </source>
</evidence>
<keyword evidence="7" id="KW-0239">DNA-directed DNA polymerase</keyword>
<dbReference type="InterPro" id="IPR004013">
    <property type="entry name" value="PHP_dom"/>
</dbReference>
<dbReference type="Gene3D" id="3.20.20.140">
    <property type="entry name" value="Metal-dependent hydrolases"/>
    <property type="match status" value="1"/>
</dbReference>
<reference evidence="12 13" key="1">
    <citation type="submission" date="2017-02" db="EMBL/GenBank/DDBJ databases">
        <authorList>
            <person name="Peterson S.W."/>
        </authorList>
    </citation>
    <scope>NUCLEOTIDE SEQUENCE [LARGE SCALE GENOMIC DNA]</scope>
    <source>
        <strain evidence="12 13">LMG 22410</strain>
    </source>
</reference>
<evidence type="ECO:0000313" key="12">
    <source>
        <dbReference type="EMBL" id="SJM65789.1"/>
    </source>
</evidence>
<dbReference type="InterPro" id="IPR003141">
    <property type="entry name" value="Pol/His_phosphatase_N"/>
</dbReference>
<keyword evidence="4 12" id="KW-0548">Nucleotidyltransferase</keyword>
<name>A0A1R4GC73_9MICO</name>
<dbReference type="InterPro" id="IPR004805">
    <property type="entry name" value="DnaE2/DnaE/PolC"/>
</dbReference>
<evidence type="ECO:0000256" key="9">
    <source>
        <dbReference type="ARBA" id="ARBA00049244"/>
    </source>
</evidence>
<dbReference type="PANTHER" id="PTHR32294">
    <property type="entry name" value="DNA POLYMERASE III SUBUNIT ALPHA"/>
    <property type="match status" value="1"/>
</dbReference>
<evidence type="ECO:0000259" key="11">
    <source>
        <dbReference type="SMART" id="SM00481"/>
    </source>
</evidence>